<keyword evidence="3" id="KW-1185">Reference proteome</keyword>
<feature type="transmembrane region" description="Helical" evidence="1">
    <location>
        <begin position="115"/>
        <end position="135"/>
    </location>
</feature>
<name>A0A7D6ZHT0_9NOCA</name>
<proteinExistence type="predicted"/>
<evidence type="ECO:0000256" key="1">
    <source>
        <dbReference type="SAM" id="Phobius"/>
    </source>
</evidence>
<feature type="transmembrane region" description="Helical" evidence="1">
    <location>
        <begin position="7"/>
        <end position="26"/>
    </location>
</feature>
<evidence type="ECO:0000313" key="3">
    <source>
        <dbReference type="Proteomes" id="UP000515512"/>
    </source>
</evidence>
<dbReference type="KEGG" id="nhu:H0264_00125"/>
<evidence type="ECO:0000313" key="2">
    <source>
        <dbReference type="EMBL" id="QLY30867.1"/>
    </source>
</evidence>
<keyword evidence="1" id="KW-1133">Transmembrane helix</keyword>
<protein>
    <submittedName>
        <fullName evidence="2">Uncharacterized protein</fullName>
    </submittedName>
</protein>
<keyword evidence="1" id="KW-0472">Membrane</keyword>
<sequence length="149" mass="15564">MGYFRGIAYGLQVAGTWIAVAGWGRIGMGLWTTRPTADPLRDLEGGGSFAAAVQVYLPYLVLSACVAGLAVAGLTPGRGAVWASVWGSVLVAAFAGWVLSRGYLLDYLPGLHEQLLWTLPLSGCAAGVAAASWGVDELPAGRRERATRT</sequence>
<reference evidence="2 3" key="1">
    <citation type="submission" date="2020-07" db="EMBL/GenBank/DDBJ databases">
        <authorList>
            <person name="Zhuang K."/>
            <person name="Ran Y."/>
        </authorList>
    </citation>
    <scope>NUCLEOTIDE SEQUENCE [LARGE SCALE GENOMIC DNA]</scope>
    <source>
        <strain evidence="2 3">WCH-YHL-001</strain>
    </source>
</reference>
<dbReference type="Proteomes" id="UP000515512">
    <property type="component" value="Chromosome"/>
</dbReference>
<organism evidence="2 3">
    <name type="scientific">Nocardia huaxiensis</name>
    <dbReference type="NCBI Taxonomy" id="2755382"/>
    <lineage>
        <taxon>Bacteria</taxon>
        <taxon>Bacillati</taxon>
        <taxon>Actinomycetota</taxon>
        <taxon>Actinomycetes</taxon>
        <taxon>Mycobacteriales</taxon>
        <taxon>Nocardiaceae</taxon>
        <taxon>Nocardia</taxon>
    </lineage>
</organism>
<dbReference type="AlphaFoldDB" id="A0A7D6ZHT0"/>
<keyword evidence="1" id="KW-0812">Transmembrane</keyword>
<feature type="transmembrane region" description="Helical" evidence="1">
    <location>
        <begin position="46"/>
        <end position="72"/>
    </location>
</feature>
<gene>
    <name evidence="2" type="ORF">H0264_00125</name>
</gene>
<feature type="transmembrane region" description="Helical" evidence="1">
    <location>
        <begin position="79"/>
        <end position="100"/>
    </location>
</feature>
<dbReference type="EMBL" id="CP059399">
    <property type="protein sequence ID" value="QLY30867.1"/>
    <property type="molecule type" value="Genomic_DNA"/>
</dbReference>
<accession>A0A7D6ZHT0</accession>
<dbReference type="RefSeq" id="WP_181582065.1">
    <property type="nucleotide sequence ID" value="NZ_CP059399.1"/>
</dbReference>